<sequence length="508" mass="55550">MPVSSLTPEQRTKVMEEIQRLRDTSQISSGRTTPISQQRQADLMRQQTYVNNAQAADRPFRPRASPAGAHQQRPPPPMARSSTTPNKPRSDFAGTPLRPAQPQHATAKSNGGLTPTRAAASPGTPPLTPTLASTHRPLQQQQLRALAPGLAARRPSSSSPLPPSPAASKSALEKMYQSAYLKLLSGPAEMLRKLSPPIELSSIIKQADGSGGVAEDVIDPNTLLHILKALTKAQASQLAGMYDLDVRAGRSSLEISTRGLRSSAPSSQVSSREGSPTAASVSGAELDSPFDMPDSGAATPTRKRKYNKTGKYSVKKQPTPTTAESPKRIVSSSGSQAQSYPLYPHPDVSRVVCEPLAKRRTRPYQVNHEAEVSRRFREALAMDHQLVQAPDWRTPFNGTRDVIQRLLPFHVFQHPDVLIEVGIAQEENKVDRSTANIAERLQAISARYDALLANESSERRFHNIQHSFLDRKRASRAKTELAALQDLKLQRDVSALLPFSQNHSMKTD</sequence>
<dbReference type="InterPro" id="IPR015671">
    <property type="entry name" value="GSCR1_dom"/>
</dbReference>
<dbReference type="AlphaFoldDB" id="A0A9W8EHK5"/>
<feature type="compositionally biased region" description="Low complexity" evidence="1">
    <location>
        <begin position="136"/>
        <end position="159"/>
    </location>
</feature>
<reference evidence="3" key="1">
    <citation type="submission" date="2022-07" db="EMBL/GenBank/DDBJ databases">
        <title>Phylogenomic reconstructions and comparative analyses of Kickxellomycotina fungi.</title>
        <authorList>
            <person name="Reynolds N.K."/>
            <person name="Stajich J.E."/>
            <person name="Barry K."/>
            <person name="Grigoriev I.V."/>
            <person name="Crous P."/>
            <person name="Smith M.E."/>
        </authorList>
    </citation>
    <scope>NUCLEOTIDE SEQUENCE</scope>
    <source>
        <strain evidence="3">IMI 214461</strain>
    </source>
</reference>
<feature type="region of interest" description="Disordered" evidence="1">
    <location>
        <begin position="256"/>
        <end position="343"/>
    </location>
</feature>
<feature type="region of interest" description="Disordered" evidence="1">
    <location>
        <begin position="21"/>
        <end position="170"/>
    </location>
</feature>
<gene>
    <name evidence="3" type="ORF">H4R26_000313</name>
</gene>
<evidence type="ECO:0000259" key="2">
    <source>
        <dbReference type="Pfam" id="PF15249"/>
    </source>
</evidence>
<evidence type="ECO:0000256" key="1">
    <source>
        <dbReference type="SAM" id="MobiDB-lite"/>
    </source>
</evidence>
<proteinExistence type="predicted"/>
<name>A0A9W8EHK5_9FUNG</name>
<organism evidence="3 4">
    <name type="scientific">Coemansia thaxteri</name>
    <dbReference type="NCBI Taxonomy" id="2663907"/>
    <lineage>
        <taxon>Eukaryota</taxon>
        <taxon>Fungi</taxon>
        <taxon>Fungi incertae sedis</taxon>
        <taxon>Zoopagomycota</taxon>
        <taxon>Kickxellomycotina</taxon>
        <taxon>Kickxellomycetes</taxon>
        <taxon>Kickxellales</taxon>
        <taxon>Kickxellaceae</taxon>
        <taxon>Coemansia</taxon>
    </lineage>
</organism>
<dbReference type="Pfam" id="PF15249">
    <property type="entry name" value="GLTSCR1"/>
    <property type="match status" value="1"/>
</dbReference>
<accession>A0A9W8EHK5</accession>
<feature type="compositionally biased region" description="Polar residues" evidence="1">
    <location>
        <begin position="103"/>
        <end position="113"/>
    </location>
</feature>
<dbReference type="Proteomes" id="UP001150907">
    <property type="component" value="Unassembled WGS sequence"/>
</dbReference>
<comment type="caution">
    <text evidence="3">The sequence shown here is derived from an EMBL/GenBank/DDBJ whole genome shotgun (WGS) entry which is preliminary data.</text>
</comment>
<feature type="compositionally biased region" description="Polar residues" evidence="1">
    <location>
        <begin position="316"/>
        <end position="339"/>
    </location>
</feature>
<dbReference type="EMBL" id="JANBQF010000009">
    <property type="protein sequence ID" value="KAJ2008193.1"/>
    <property type="molecule type" value="Genomic_DNA"/>
</dbReference>
<evidence type="ECO:0000313" key="3">
    <source>
        <dbReference type="EMBL" id="KAJ2008193.1"/>
    </source>
</evidence>
<keyword evidence="4" id="KW-1185">Reference proteome</keyword>
<evidence type="ECO:0000313" key="4">
    <source>
        <dbReference type="Proteomes" id="UP001150907"/>
    </source>
</evidence>
<feature type="compositionally biased region" description="Low complexity" evidence="1">
    <location>
        <begin position="262"/>
        <end position="271"/>
    </location>
</feature>
<feature type="domain" description="GLTSCR protein conserved" evidence="2">
    <location>
        <begin position="383"/>
        <end position="485"/>
    </location>
</feature>
<feature type="compositionally biased region" description="Polar residues" evidence="1">
    <location>
        <begin position="24"/>
        <end position="54"/>
    </location>
</feature>
<protein>
    <recommendedName>
        <fullName evidence="2">GLTSCR protein conserved domain-containing protein</fullName>
    </recommendedName>
</protein>
<dbReference type="OrthoDB" id="2556847at2759"/>